<protein>
    <recommendedName>
        <fullName evidence="3">Tc1-like transposase DDE domain-containing protein</fullName>
    </recommendedName>
</protein>
<comment type="caution">
    <text evidence="1">The sequence shown here is derived from an EMBL/GenBank/DDBJ whole genome shotgun (WGS) entry which is preliminary data.</text>
</comment>
<dbReference type="Gene3D" id="3.30.420.10">
    <property type="entry name" value="Ribonuclease H-like superfamily/Ribonuclease H"/>
    <property type="match status" value="1"/>
</dbReference>
<dbReference type="OrthoDB" id="6431520at2759"/>
<keyword evidence="2" id="KW-1185">Reference proteome</keyword>
<organism evidence="1 2">
    <name type="scientific">Araneus ventricosus</name>
    <name type="common">Orbweaver spider</name>
    <name type="synonym">Epeira ventricosa</name>
    <dbReference type="NCBI Taxonomy" id="182803"/>
    <lineage>
        <taxon>Eukaryota</taxon>
        <taxon>Metazoa</taxon>
        <taxon>Ecdysozoa</taxon>
        <taxon>Arthropoda</taxon>
        <taxon>Chelicerata</taxon>
        <taxon>Arachnida</taxon>
        <taxon>Araneae</taxon>
        <taxon>Araneomorphae</taxon>
        <taxon>Entelegynae</taxon>
        <taxon>Araneoidea</taxon>
        <taxon>Araneidae</taxon>
        <taxon>Araneus</taxon>
    </lineage>
</organism>
<dbReference type="Proteomes" id="UP000499080">
    <property type="component" value="Unassembled WGS sequence"/>
</dbReference>
<name>A0A4Y2U3K6_ARAVE</name>
<evidence type="ECO:0000313" key="1">
    <source>
        <dbReference type="EMBL" id="GBO07579.1"/>
    </source>
</evidence>
<evidence type="ECO:0008006" key="3">
    <source>
        <dbReference type="Google" id="ProtNLM"/>
    </source>
</evidence>
<proteinExistence type="predicted"/>
<dbReference type="InterPro" id="IPR036397">
    <property type="entry name" value="RNaseH_sf"/>
</dbReference>
<dbReference type="AlphaFoldDB" id="A0A4Y2U3K6"/>
<dbReference type="EMBL" id="BGPR01033579">
    <property type="protein sequence ID" value="GBO07579.1"/>
    <property type="molecule type" value="Genomic_DNA"/>
</dbReference>
<reference evidence="1 2" key="1">
    <citation type="journal article" date="2019" name="Sci. Rep.">
        <title>Orb-weaving spider Araneus ventricosus genome elucidates the spidroin gene catalogue.</title>
        <authorList>
            <person name="Kono N."/>
            <person name="Nakamura H."/>
            <person name="Ohtoshi R."/>
            <person name="Moran D.A.P."/>
            <person name="Shinohara A."/>
            <person name="Yoshida Y."/>
            <person name="Fujiwara M."/>
            <person name="Mori M."/>
            <person name="Tomita M."/>
            <person name="Arakawa K."/>
        </authorList>
    </citation>
    <scope>NUCLEOTIDE SEQUENCE [LARGE SCALE GENOMIC DNA]</scope>
</reference>
<accession>A0A4Y2U3K6</accession>
<dbReference type="GO" id="GO:0003676">
    <property type="term" value="F:nucleic acid binding"/>
    <property type="evidence" value="ECO:0007669"/>
    <property type="project" value="InterPro"/>
</dbReference>
<evidence type="ECO:0000313" key="2">
    <source>
        <dbReference type="Proteomes" id="UP000499080"/>
    </source>
</evidence>
<gene>
    <name evidence="1" type="ORF">AVEN_105133_1</name>
</gene>
<sequence>MLSDGVILLHDNTHAARKTQELLQKFKWEVCSPPPHAAQIWHTIWALIWNKVLSDSDVKTANENVFSGLGRDFYQAGLNKFVLLSDKRLYRFGVSVEK</sequence>